<proteinExistence type="predicted"/>
<sequence length="98" mass="10334">MRYAIMGATIQQVKGVGGTNIKEARSTGIIFATLTEEQADRLRAMGCQVTEVGKVQATVMPPIVAPPVPVAAAPVYSPEQLVWAAGIEDLRVRANSGL</sequence>
<evidence type="ECO:0000313" key="1">
    <source>
        <dbReference type="EMBL" id="GAI61351.1"/>
    </source>
</evidence>
<comment type="caution">
    <text evidence="1">The sequence shown here is derived from an EMBL/GenBank/DDBJ whole genome shotgun (WGS) entry which is preliminary data.</text>
</comment>
<dbReference type="EMBL" id="BARW01004269">
    <property type="protein sequence ID" value="GAI61351.1"/>
    <property type="molecule type" value="Genomic_DNA"/>
</dbReference>
<gene>
    <name evidence="1" type="ORF">S12H4_10136</name>
</gene>
<dbReference type="AlphaFoldDB" id="X1R2P1"/>
<reference evidence="1" key="1">
    <citation type="journal article" date="2014" name="Front. Microbiol.">
        <title>High frequency of phylogenetically diverse reductive dehalogenase-homologous genes in deep subseafloor sedimentary metagenomes.</title>
        <authorList>
            <person name="Kawai M."/>
            <person name="Futagami T."/>
            <person name="Toyoda A."/>
            <person name="Takaki Y."/>
            <person name="Nishi S."/>
            <person name="Hori S."/>
            <person name="Arai W."/>
            <person name="Tsubouchi T."/>
            <person name="Morono Y."/>
            <person name="Uchiyama I."/>
            <person name="Ito T."/>
            <person name="Fujiyama A."/>
            <person name="Inagaki F."/>
            <person name="Takami H."/>
        </authorList>
    </citation>
    <scope>NUCLEOTIDE SEQUENCE</scope>
    <source>
        <strain evidence="1">Expedition CK06-06</strain>
    </source>
</reference>
<accession>X1R2P1</accession>
<organism evidence="1">
    <name type="scientific">marine sediment metagenome</name>
    <dbReference type="NCBI Taxonomy" id="412755"/>
    <lineage>
        <taxon>unclassified sequences</taxon>
        <taxon>metagenomes</taxon>
        <taxon>ecological metagenomes</taxon>
    </lineage>
</organism>
<feature type="non-terminal residue" evidence="1">
    <location>
        <position position="98"/>
    </location>
</feature>
<protein>
    <submittedName>
        <fullName evidence="1">Uncharacterized protein</fullName>
    </submittedName>
</protein>
<name>X1R2P1_9ZZZZ</name>